<evidence type="ECO:0000259" key="8">
    <source>
        <dbReference type="Pfam" id="PF02781"/>
    </source>
</evidence>
<dbReference type="AlphaFoldDB" id="A0A846MWS7"/>
<dbReference type="EMBL" id="JAASRM010000001">
    <property type="protein sequence ID" value="NIK87522.1"/>
    <property type="molecule type" value="Genomic_DNA"/>
</dbReference>
<comment type="caution">
    <text evidence="9">The sequence shown here is derived from an EMBL/GenBank/DDBJ whole genome shotgun (WGS) entry which is preliminary data.</text>
</comment>
<evidence type="ECO:0000256" key="4">
    <source>
        <dbReference type="ARBA" id="ARBA00023002"/>
    </source>
</evidence>
<keyword evidence="2 6" id="KW-0313">Glucose metabolism</keyword>
<dbReference type="GO" id="GO:0009051">
    <property type="term" value="P:pentose-phosphate shunt, oxidative branch"/>
    <property type="evidence" value="ECO:0007669"/>
    <property type="project" value="TreeGrafter"/>
</dbReference>
<evidence type="ECO:0000256" key="3">
    <source>
        <dbReference type="ARBA" id="ARBA00022857"/>
    </source>
</evidence>
<keyword evidence="10" id="KW-1185">Reference proteome</keyword>
<feature type="binding site" evidence="6">
    <location>
        <position position="228"/>
    </location>
    <ligand>
        <name>substrate</name>
    </ligand>
</feature>
<dbReference type="InterPro" id="IPR022674">
    <property type="entry name" value="G6P_DH_NAD-bd"/>
</dbReference>
<feature type="active site" description="Proton acceptor" evidence="6">
    <location>
        <position position="233"/>
    </location>
</feature>
<evidence type="ECO:0000259" key="7">
    <source>
        <dbReference type="Pfam" id="PF00479"/>
    </source>
</evidence>
<dbReference type="PRINTS" id="PR00079">
    <property type="entry name" value="G6PDHDRGNASE"/>
</dbReference>
<evidence type="ECO:0000313" key="10">
    <source>
        <dbReference type="Proteomes" id="UP000570514"/>
    </source>
</evidence>
<keyword evidence="4 6" id="KW-0560">Oxidoreductase</keyword>
<gene>
    <name evidence="6" type="primary">zwf</name>
    <name evidence="9" type="ORF">FHS83_000840</name>
</gene>
<dbReference type="GO" id="GO:0004345">
    <property type="term" value="F:glucose-6-phosphate dehydrogenase activity"/>
    <property type="evidence" value="ECO:0007669"/>
    <property type="project" value="UniProtKB-UniRule"/>
</dbReference>
<feature type="binding site" evidence="6">
    <location>
        <position position="45"/>
    </location>
    <ligand>
        <name>NADP(+)</name>
        <dbReference type="ChEBI" id="CHEBI:58349"/>
    </ligand>
</feature>
<dbReference type="GO" id="GO:0050661">
    <property type="term" value="F:NADP binding"/>
    <property type="evidence" value="ECO:0007669"/>
    <property type="project" value="UniProtKB-UniRule"/>
</dbReference>
<keyword evidence="5 6" id="KW-0119">Carbohydrate metabolism</keyword>
<dbReference type="UniPathway" id="UPA00115">
    <property type="reaction ID" value="UER00408"/>
</dbReference>
<accession>A0A846MWS7</accession>
<comment type="catalytic activity">
    <reaction evidence="6">
        <text>D-glucose 6-phosphate + NADP(+) = 6-phospho-D-glucono-1,5-lactone + NADPH + H(+)</text>
        <dbReference type="Rhea" id="RHEA:15841"/>
        <dbReference type="ChEBI" id="CHEBI:15378"/>
        <dbReference type="ChEBI" id="CHEBI:57783"/>
        <dbReference type="ChEBI" id="CHEBI:57955"/>
        <dbReference type="ChEBI" id="CHEBI:58349"/>
        <dbReference type="ChEBI" id="CHEBI:61548"/>
        <dbReference type="EC" id="1.1.1.49"/>
    </reaction>
</comment>
<feature type="binding site" evidence="6">
    <location>
        <position position="175"/>
    </location>
    <ligand>
        <name>substrate</name>
    </ligand>
</feature>
<dbReference type="PANTHER" id="PTHR23429:SF0">
    <property type="entry name" value="GLUCOSE-6-PHOSPHATE 1-DEHYDROGENASE"/>
    <property type="match status" value="1"/>
</dbReference>
<dbReference type="RefSeq" id="WP_167081224.1">
    <property type="nucleotide sequence ID" value="NZ_BAAADC010000001.1"/>
</dbReference>
<evidence type="ECO:0000256" key="2">
    <source>
        <dbReference type="ARBA" id="ARBA00022526"/>
    </source>
</evidence>
<dbReference type="EC" id="1.1.1.49" evidence="6"/>
<dbReference type="Gene3D" id="3.40.50.720">
    <property type="entry name" value="NAD(P)-binding Rossmann-like Domain"/>
    <property type="match status" value="1"/>
</dbReference>
<reference evidence="9 10" key="1">
    <citation type="submission" date="2020-03" db="EMBL/GenBank/DDBJ databases">
        <title>Genomic Encyclopedia of Type Strains, Phase IV (KMG-IV): sequencing the most valuable type-strain genomes for metagenomic binning, comparative biology and taxonomic classification.</title>
        <authorList>
            <person name="Goeker M."/>
        </authorList>
    </citation>
    <scope>NUCLEOTIDE SEQUENCE [LARGE SCALE GENOMIC DNA]</scope>
    <source>
        <strain evidence="9 10">DSM 19867</strain>
    </source>
</reference>
<organism evidence="9 10">
    <name type="scientific">Rhizomicrobium palustre</name>
    <dbReference type="NCBI Taxonomy" id="189966"/>
    <lineage>
        <taxon>Bacteria</taxon>
        <taxon>Pseudomonadati</taxon>
        <taxon>Pseudomonadota</taxon>
        <taxon>Alphaproteobacteria</taxon>
        <taxon>Micropepsales</taxon>
        <taxon>Micropepsaceae</taxon>
        <taxon>Rhizomicrobium</taxon>
    </lineage>
</organism>
<dbReference type="Pfam" id="PF02781">
    <property type="entry name" value="G6PD_C"/>
    <property type="match status" value="1"/>
</dbReference>
<feature type="binding site" evidence="6">
    <location>
        <position position="141"/>
    </location>
    <ligand>
        <name>NADP(+)</name>
        <dbReference type="ChEBI" id="CHEBI:58349"/>
    </ligand>
</feature>
<feature type="binding site" evidence="6">
    <location>
        <position position="332"/>
    </location>
    <ligand>
        <name>substrate</name>
    </ligand>
</feature>
<dbReference type="NCBIfam" id="TIGR00871">
    <property type="entry name" value="zwf"/>
    <property type="match status" value="1"/>
</dbReference>
<proteinExistence type="inferred from homology"/>
<comment type="similarity">
    <text evidence="6">Belongs to the glucose-6-phosphate dehydrogenase family.</text>
</comment>
<dbReference type="PIRSF" id="PIRSF000110">
    <property type="entry name" value="G6PD"/>
    <property type="match status" value="1"/>
</dbReference>
<evidence type="ECO:0000256" key="1">
    <source>
        <dbReference type="ARBA" id="ARBA00004937"/>
    </source>
</evidence>
<dbReference type="InterPro" id="IPR001282">
    <property type="entry name" value="G6P_DH"/>
</dbReference>
<dbReference type="GO" id="GO:0005829">
    <property type="term" value="C:cytosol"/>
    <property type="evidence" value="ECO:0007669"/>
    <property type="project" value="TreeGrafter"/>
</dbReference>
<comment type="function">
    <text evidence="6">Catalyzes the oxidation of glucose 6-phosphate to 6-phosphogluconolactone.</text>
</comment>
<dbReference type="InterPro" id="IPR036291">
    <property type="entry name" value="NAD(P)-bd_dom_sf"/>
</dbReference>
<evidence type="ECO:0000313" key="9">
    <source>
        <dbReference type="EMBL" id="NIK87522.1"/>
    </source>
</evidence>
<dbReference type="Gene3D" id="3.30.360.10">
    <property type="entry name" value="Dihydrodipicolinate Reductase, domain 2"/>
    <property type="match status" value="1"/>
</dbReference>
<dbReference type="SUPFAM" id="SSF55347">
    <property type="entry name" value="Glyceraldehyde-3-phosphate dehydrogenase-like, C-terminal domain"/>
    <property type="match status" value="1"/>
</dbReference>
<sequence>MADKKVMVIFGATGDLALKMIFPSLFFLDKEGHLEPELMILGVARARHDDASFADEVQKMMREKAGADYDEATWARFVQRLCYVDGDATQTSTYGKISERLKGFSIELFYLSTSPDFFGVIARNLRDAGLVQSQTRIAIEKPIGHDLASSQDIEAALAQAFPEERIHRLDHYLGKDTVQNLISLRFANTLFEPVWNKDNIEHVQITVAETVGVERRWSYYDSYGAMRDVVQNHMLQLLCLIAMEPPAALDADSVRTEKVKVLHSLRPIGAREVERETVRGQYRKGYTEQGAVPGYSEEAGGGNSDTETFVAIAAHIDNWRWAGVPFFLRTGKRMPARTTQIVVQFRPVPHSIFHRTENLPNRLIIRLQPQEEIALQIMNKTPELEAVRLKPVTLDLNLIEAFRTKRRRIAYERLIFDALKGSTFLFVRRDEVEAAWRWIDRIAAGWKERDMKCLPYSAGTWGPSSAFALTERHGFSWAE</sequence>
<dbReference type="InterPro" id="IPR022675">
    <property type="entry name" value="G6P_DH_C"/>
</dbReference>
<dbReference type="GO" id="GO:0006006">
    <property type="term" value="P:glucose metabolic process"/>
    <property type="evidence" value="ECO:0007669"/>
    <property type="project" value="UniProtKB-KW"/>
</dbReference>
<dbReference type="Proteomes" id="UP000570514">
    <property type="component" value="Unassembled WGS sequence"/>
</dbReference>
<feature type="domain" description="Glucose-6-phosphate dehydrogenase NAD-binding" evidence="7">
    <location>
        <begin position="8"/>
        <end position="180"/>
    </location>
</feature>
<dbReference type="HAMAP" id="MF_00966">
    <property type="entry name" value="G6PD"/>
    <property type="match status" value="1"/>
</dbReference>
<comment type="pathway">
    <text evidence="1 6">Carbohydrate degradation; pentose phosphate pathway; D-ribulose 5-phosphate from D-glucose 6-phosphate (oxidative stage): step 1/3.</text>
</comment>
<feature type="binding site" evidence="6">
    <location>
        <position position="209"/>
    </location>
    <ligand>
        <name>substrate</name>
    </ligand>
</feature>
<dbReference type="SUPFAM" id="SSF51735">
    <property type="entry name" value="NAD(P)-binding Rossmann-fold domains"/>
    <property type="match status" value="1"/>
</dbReference>
<dbReference type="PANTHER" id="PTHR23429">
    <property type="entry name" value="GLUCOSE-6-PHOSPHATE 1-DEHYDROGENASE G6PD"/>
    <property type="match status" value="1"/>
</dbReference>
<dbReference type="Pfam" id="PF00479">
    <property type="entry name" value="G6PD_N"/>
    <property type="match status" value="1"/>
</dbReference>
<evidence type="ECO:0000256" key="5">
    <source>
        <dbReference type="ARBA" id="ARBA00023277"/>
    </source>
</evidence>
<evidence type="ECO:0000256" key="6">
    <source>
        <dbReference type="HAMAP-Rule" id="MF_00966"/>
    </source>
</evidence>
<feature type="domain" description="Glucose-6-phosphate dehydrogenase C-terminal" evidence="8">
    <location>
        <begin position="183"/>
        <end position="477"/>
    </location>
</feature>
<keyword evidence="3 6" id="KW-0521">NADP</keyword>
<name>A0A846MWS7_9PROT</name>
<feature type="binding site" evidence="6">
    <location>
        <position position="171"/>
    </location>
    <ligand>
        <name>substrate</name>
    </ligand>
</feature>
<comment type="caution">
    <text evidence="6">Lacks conserved residue(s) required for the propagation of feature annotation.</text>
</comment>
<protein>
    <recommendedName>
        <fullName evidence="6">Glucose-6-phosphate 1-dehydrogenase</fullName>
        <shortName evidence="6">G6PD</shortName>
        <ecNumber evidence="6">1.1.1.49</ecNumber>
    </recommendedName>
</protein>